<evidence type="ECO:0000313" key="2">
    <source>
        <dbReference type="Proteomes" id="UP001056120"/>
    </source>
</evidence>
<evidence type="ECO:0000313" key="1">
    <source>
        <dbReference type="EMBL" id="KAI3784370.1"/>
    </source>
</evidence>
<organism evidence="1 2">
    <name type="scientific">Smallanthus sonchifolius</name>
    <dbReference type="NCBI Taxonomy" id="185202"/>
    <lineage>
        <taxon>Eukaryota</taxon>
        <taxon>Viridiplantae</taxon>
        <taxon>Streptophyta</taxon>
        <taxon>Embryophyta</taxon>
        <taxon>Tracheophyta</taxon>
        <taxon>Spermatophyta</taxon>
        <taxon>Magnoliopsida</taxon>
        <taxon>eudicotyledons</taxon>
        <taxon>Gunneridae</taxon>
        <taxon>Pentapetalae</taxon>
        <taxon>asterids</taxon>
        <taxon>campanulids</taxon>
        <taxon>Asterales</taxon>
        <taxon>Asteraceae</taxon>
        <taxon>Asteroideae</taxon>
        <taxon>Heliantheae alliance</taxon>
        <taxon>Millerieae</taxon>
        <taxon>Smallanthus</taxon>
    </lineage>
</organism>
<gene>
    <name evidence="1" type="ORF">L1987_43469</name>
</gene>
<dbReference type="Proteomes" id="UP001056120">
    <property type="component" value="Linkage Group LG14"/>
</dbReference>
<reference evidence="1 2" key="2">
    <citation type="journal article" date="2022" name="Mol. Ecol. Resour.">
        <title>The genomes of chicory, endive, great burdock and yacon provide insights into Asteraceae paleo-polyploidization history and plant inulin production.</title>
        <authorList>
            <person name="Fan W."/>
            <person name="Wang S."/>
            <person name="Wang H."/>
            <person name="Wang A."/>
            <person name="Jiang F."/>
            <person name="Liu H."/>
            <person name="Zhao H."/>
            <person name="Xu D."/>
            <person name="Zhang Y."/>
        </authorList>
    </citation>
    <scope>NUCLEOTIDE SEQUENCE [LARGE SCALE GENOMIC DNA]</scope>
    <source>
        <strain evidence="2">cv. Yunnan</strain>
        <tissue evidence="1">Leaves</tissue>
    </source>
</reference>
<comment type="caution">
    <text evidence="1">The sequence shown here is derived from an EMBL/GenBank/DDBJ whole genome shotgun (WGS) entry which is preliminary data.</text>
</comment>
<reference evidence="2" key="1">
    <citation type="journal article" date="2022" name="Mol. Ecol. Resour.">
        <title>The genomes of chicory, endive, great burdock and yacon provide insights into Asteraceae palaeo-polyploidization history and plant inulin production.</title>
        <authorList>
            <person name="Fan W."/>
            <person name="Wang S."/>
            <person name="Wang H."/>
            <person name="Wang A."/>
            <person name="Jiang F."/>
            <person name="Liu H."/>
            <person name="Zhao H."/>
            <person name="Xu D."/>
            <person name="Zhang Y."/>
        </authorList>
    </citation>
    <scope>NUCLEOTIDE SEQUENCE [LARGE SCALE GENOMIC DNA]</scope>
    <source>
        <strain evidence="2">cv. Yunnan</strain>
    </source>
</reference>
<accession>A0ACB9GMZ4</accession>
<keyword evidence="2" id="KW-1185">Reference proteome</keyword>
<dbReference type="EMBL" id="CM042031">
    <property type="protein sequence ID" value="KAI3784370.1"/>
    <property type="molecule type" value="Genomic_DNA"/>
</dbReference>
<proteinExistence type="predicted"/>
<name>A0ACB9GMZ4_9ASTR</name>
<protein>
    <submittedName>
        <fullName evidence="1">Uncharacterized protein</fullName>
    </submittedName>
</protein>
<sequence>MRNFYDPMVFCLWVKHGMFLNHLIIVLNSSCCWLATKYSLVIHARVVIVTRSPHAVTRRLETRTVEAS</sequence>